<dbReference type="AlphaFoldDB" id="A0A5B7D1M8"/>
<accession>A0A5B7D1M8</accession>
<evidence type="ECO:0008006" key="4">
    <source>
        <dbReference type="Google" id="ProtNLM"/>
    </source>
</evidence>
<sequence>MKKKIRCLVLACCHIGVCPELAAARPGHVFAFVSVEEEPLLHTSLERRNQAVCIFGVVVTSAGWERCSETVSITPSFCFLKMKNKEVLRPFHAI</sequence>
<evidence type="ECO:0000313" key="2">
    <source>
        <dbReference type="EMBL" id="MPC15111.1"/>
    </source>
</evidence>
<gene>
    <name evidence="2" type="ORF">E2C01_007894</name>
</gene>
<protein>
    <recommendedName>
        <fullName evidence="4">Secreted protein</fullName>
    </recommendedName>
</protein>
<feature type="chain" id="PRO_5022663829" description="Secreted protein" evidence="1">
    <location>
        <begin position="25"/>
        <end position="94"/>
    </location>
</feature>
<keyword evidence="3" id="KW-1185">Reference proteome</keyword>
<reference evidence="2 3" key="1">
    <citation type="submission" date="2019-05" db="EMBL/GenBank/DDBJ databases">
        <title>Another draft genome of Portunus trituberculatus and its Hox gene families provides insights of decapod evolution.</title>
        <authorList>
            <person name="Jeong J.-H."/>
            <person name="Song I."/>
            <person name="Kim S."/>
            <person name="Choi T."/>
            <person name="Kim D."/>
            <person name="Ryu S."/>
            <person name="Kim W."/>
        </authorList>
    </citation>
    <scope>NUCLEOTIDE SEQUENCE [LARGE SCALE GENOMIC DNA]</scope>
    <source>
        <tissue evidence="2">Muscle</tissue>
    </source>
</reference>
<evidence type="ECO:0000313" key="3">
    <source>
        <dbReference type="Proteomes" id="UP000324222"/>
    </source>
</evidence>
<keyword evidence="1" id="KW-0732">Signal</keyword>
<organism evidence="2 3">
    <name type="scientific">Portunus trituberculatus</name>
    <name type="common">Swimming crab</name>
    <name type="synonym">Neptunus trituberculatus</name>
    <dbReference type="NCBI Taxonomy" id="210409"/>
    <lineage>
        <taxon>Eukaryota</taxon>
        <taxon>Metazoa</taxon>
        <taxon>Ecdysozoa</taxon>
        <taxon>Arthropoda</taxon>
        <taxon>Crustacea</taxon>
        <taxon>Multicrustacea</taxon>
        <taxon>Malacostraca</taxon>
        <taxon>Eumalacostraca</taxon>
        <taxon>Eucarida</taxon>
        <taxon>Decapoda</taxon>
        <taxon>Pleocyemata</taxon>
        <taxon>Brachyura</taxon>
        <taxon>Eubrachyura</taxon>
        <taxon>Portunoidea</taxon>
        <taxon>Portunidae</taxon>
        <taxon>Portuninae</taxon>
        <taxon>Portunus</taxon>
    </lineage>
</organism>
<comment type="caution">
    <text evidence="2">The sequence shown here is derived from an EMBL/GenBank/DDBJ whole genome shotgun (WGS) entry which is preliminary data.</text>
</comment>
<proteinExistence type="predicted"/>
<evidence type="ECO:0000256" key="1">
    <source>
        <dbReference type="SAM" id="SignalP"/>
    </source>
</evidence>
<dbReference type="EMBL" id="VSRR010000403">
    <property type="protein sequence ID" value="MPC15111.1"/>
    <property type="molecule type" value="Genomic_DNA"/>
</dbReference>
<name>A0A5B7D1M8_PORTR</name>
<feature type="signal peptide" evidence="1">
    <location>
        <begin position="1"/>
        <end position="24"/>
    </location>
</feature>
<dbReference type="Proteomes" id="UP000324222">
    <property type="component" value="Unassembled WGS sequence"/>
</dbReference>